<evidence type="ECO:0000313" key="2">
    <source>
        <dbReference type="Proteomes" id="UP001497516"/>
    </source>
</evidence>
<sequence>MGHRMSHPVPIATNEHHPSITKISKKQHNFLKKSPDPGFRSVFVTALVNYYFSTPPMITFRSWRLKHSFKQSHKAKVSST</sequence>
<accession>A0AAV2FZP5</accession>
<protein>
    <submittedName>
        <fullName evidence="1">Uncharacterized protein</fullName>
    </submittedName>
</protein>
<dbReference type="AlphaFoldDB" id="A0AAV2FZP5"/>
<dbReference type="EMBL" id="OZ034820">
    <property type="protein sequence ID" value="CAL1403848.1"/>
    <property type="molecule type" value="Genomic_DNA"/>
</dbReference>
<keyword evidence="2" id="KW-1185">Reference proteome</keyword>
<dbReference type="Proteomes" id="UP001497516">
    <property type="component" value="Chromosome 7"/>
</dbReference>
<proteinExistence type="predicted"/>
<name>A0AAV2FZP5_9ROSI</name>
<gene>
    <name evidence="1" type="ORF">LTRI10_LOCUS43752</name>
</gene>
<organism evidence="1 2">
    <name type="scientific">Linum trigynum</name>
    <dbReference type="NCBI Taxonomy" id="586398"/>
    <lineage>
        <taxon>Eukaryota</taxon>
        <taxon>Viridiplantae</taxon>
        <taxon>Streptophyta</taxon>
        <taxon>Embryophyta</taxon>
        <taxon>Tracheophyta</taxon>
        <taxon>Spermatophyta</taxon>
        <taxon>Magnoliopsida</taxon>
        <taxon>eudicotyledons</taxon>
        <taxon>Gunneridae</taxon>
        <taxon>Pentapetalae</taxon>
        <taxon>rosids</taxon>
        <taxon>fabids</taxon>
        <taxon>Malpighiales</taxon>
        <taxon>Linaceae</taxon>
        <taxon>Linum</taxon>
    </lineage>
</organism>
<reference evidence="1 2" key="1">
    <citation type="submission" date="2024-04" db="EMBL/GenBank/DDBJ databases">
        <authorList>
            <person name="Fracassetti M."/>
        </authorList>
    </citation>
    <scope>NUCLEOTIDE SEQUENCE [LARGE SCALE GENOMIC DNA]</scope>
</reference>
<evidence type="ECO:0000313" key="1">
    <source>
        <dbReference type="EMBL" id="CAL1403848.1"/>
    </source>
</evidence>